<organism evidence="4 5">
    <name type="scientific">Jiangella asiatica</name>
    <dbReference type="NCBI Taxonomy" id="2530372"/>
    <lineage>
        <taxon>Bacteria</taxon>
        <taxon>Bacillati</taxon>
        <taxon>Actinomycetota</taxon>
        <taxon>Actinomycetes</taxon>
        <taxon>Jiangellales</taxon>
        <taxon>Jiangellaceae</taxon>
        <taxon>Jiangella</taxon>
    </lineage>
</organism>
<feature type="compositionally biased region" description="Low complexity" evidence="1">
    <location>
        <begin position="289"/>
        <end position="302"/>
    </location>
</feature>
<feature type="region of interest" description="Disordered" evidence="1">
    <location>
        <begin position="281"/>
        <end position="311"/>
    </location>
</feature>
<gene>
    <name evidence="4" type="ORF">E1269_20305</name>
</gene>
<dbReference type="EMBL" id="SMKZ01000032">
    <property type="protein sequence ID" value="TDE03384.1"/>
    <property type="molecule type" value="Genomic_DNA"/>
</dbReference>
<dbReference type="Pfam" id="PF03364">
    <property type="entry name" value="Polyketide_cyc"/>
    <property type="match status" value="1"/>
</dbReference>
<evidence type="ECO:0000313" key="4">
    <source>
        <dbReference type="EMBL" id="TDE03384.1"/>
    </source>
</evidence>
<dbReference type="AlphaFoldDB" id="A0A4R5CXT6"/>
<dbReference type="RefSeq" id="WP_131897901.1">
    <property type="nucleotide sequence ID" value="NZ_SMKZ01000032.1"/>
</dbReference>
<evidence type="ECO:0000313" key="5">
    <source>
        <dbReference type="Proteomes" id="UP000294739"/>
    </source>
</evidence>
<keyword evidence="2" id="KW-1133">Transmembrane helix</keyword>
<feature type="domain" description="Coenzyme Q-binding protein COQ10 START" evidence="3">
    <location>
        <begin position="143"/>
        <end position="268"/>
    </location>
</feature>
<evidence type="ECO:0000259" key="3">
    <source>
        <dbReference type="Pfam" id="PF03364"/>
    </source>
</evidence>
<dbReference type="OrthoDB" id="3695445at2"/>
<dbReference type="PANTHER" id="PTHR33824:SF7">
    <property type="entry name" value="POLYKETIDE CYCLASE_DEHYDRASE AND LIPID TRANSPORT SUPERFAMILY PROTEIN"/>
    <property type="match status" value="1"/>
</dbReference>
<proteinExistence type="predicted"/>
<dbReference type="InterPro" id="IPR023393">
    <property type="entry name" value="START-like_dom_sf"/>
</dbReference>
<keyword evidence="2" id="KW-0812">Transmembrane</keyword>
<dbReference type="Proteomes" id="UP000294739">
    <property type="component" value="Unassembled WGS sequence"/>
</dbReference>
<name>A0A4R5CXT6_9ACTN</name>
<dbReference type="InterPro" id="IPR005031">
    <property type="entry name" value="COQ10_START"/>
</dbReference>
<evidence type="ECO:0000256" key="1">
    <source>
        <dbReference type="SAM" id="MobiDB-lite"/>
    </source>
</evidence>
<dbReference type="InterPro" id="IPR047137">
    <property type="entry name" value="ORF3"/>
</dbReference>
<keyword evidence="5" id="KW-1185">Reference proteome</keyword>
<evidence type="ECO:0000256" key="2">
    <source>
        <dbReference type="SAM" id="Phobius"/>
    </source>
</evidence>
<dbReference type="SUPFAM" id="SSF55961">
    <property type="entry name" value="Bet v1-like"/>
    <property type="match status" value="1"/>
</dbReference>
<dbReference type="InParanoid" id="A0A4R5CXT6"/>
<dbReference type="Gene3D" id="3.30.530.20">
    <property type="match status" value="1"/>
</dbReference>
<comment type="caution">
    <text evidence="4">The sequence shown here is derived from an EMBL/GenBank/DDBJ whole genome shotgun (WGS) entry which is preliminary data.</text>
</comment>
<keyword evidence="2" id="KW-0472">Membrane</keyword>
<sequence>MKDRHRAHDRLARALGWASLGLAVPLLTAPNRVARATGADDSPAAPVVIRTTGVRELGHAAALLAGPPRMVWTRVAGDVVDLAVIALALPGRDGLRRRRLAVTMAGVGAVTVLDVYAAVDARRANQFGAGRPGPLKLSASITVNRDPSEAYAIWRDFERLPSFMRHVRSVTPRGDRLWHWVVSAPIGRTVEWDAELTGDDAGRRISWRSVPGGDVDNSGTVHFAPASGERGTEVRVVLHYDVPGGMVGTALATAVGEEPEQQVRDDLRRFKQVVETGRVTRSDAMPWGADAARQALQPAAQPHPDRVDERP</sequence>
<dbReference type="PANTHER" id="PTHR33824">
    <property type="entry name" value="POLYKETIDE CYCLASE/DEHYDRASE AND LIPID TRANSPORT SUPERFAMILY PROTEIN"/>
    <property type="match status" value="1"/>
</dbReference>
<reference evidence="4 5" key="1">
    <citation type="submission" date="2019-03" db="EMBL/GenBank/DDBJ databases">
        <title>Draft genome sequences of novel Actinobacteria.</title>
        <authorList>
            <person name="Sahin N."/>
            <person name="Ay H."/>
            <person name="Saygin H."/>
        </authorList>
    </citation>
    <scope>NUCLEOTIDE SEQUENCE [LARGE SCALE GENOMIC DNA]</scope>
    <source>
        <strain evidence="4 5">5K138</strain>
    </source>
</reference>
<dbReference type="CDD" id="cd07817">
    <property type="entry name" value="SRPBCC_8"/>
    <property type="match status" value="1"/>
</dbReference>
<feature type="transmembrane region" description="Helical" evidence="2">
    <location>
        <begin position="101"/>
        <end position="119"/>
    </location>
</feature>
<accession>A0A4R5CXT6</accession>
<protein>
    <submittedName>
        <fullName evidence="4">SRPBCC family protein</fullName>
    </submittedName>
</protein>